<protein>
    <recommendedName>
        <fullName evidence="8">Tyrosine--tRNA ligase</fullName>
        <ecNumber evidence="8">6.1.1.1</ecNumber>
    </recommendedName>
    <alternativeName>
        <fullName evidence="8">Tyrosyl-tRNA synthetase</fullName>
        <shortName evidence="8">TyrRS</shortName>
    </alternativeName>
</protein>
<keyword evidence="8" id="KW-0963">Cytoplasm</keyword>
<comment type="subcellular location">
    <subcellularLocation>
        <location evidence="8">Cytoplasm</location>
    </subcellularLocation>
</comment>
<dbReference type="InterPro" id="IPR014729">
    <property type="entry name" value="Rossmann-like_a/b/a_fold"/>
</dbReference>
<accession>A0A7U9XWK2</accession>
<dbReference type="GO" id="GO:0004831">
    <property type="term" value="F:tyrosine-tRNA ligase activity"/>
    <property type="evidence" value="ECO:0007669"/>
    <property type="project" value="UniProtKB-UniRule"/>
</dbReference>
<evidence type="ECO:0000256" key="1">
    <source>
        <dbReference type="ARBA" id="ARBA00022598"/>
    </source>
</evidence>
<feature type="binding site" evidence="8">
    <location>
        <position position="168"/>
    </location>
    <ligand>
        <name>L-tyrosine</name>
        <dbReference type="ChEBI" id="CHEBI:58315"/>
    </ligand>
</feature>
<keyword evidence="12" id="KW-1185">Reference proteome</keyword>
<dbReference type="CDD" id="cd00165">
    <property type="entry name" value="S4"/>
    <property type="match status" value="1"/>
</dbReference>
<evidence type="ECO:0000313" key="12">
    <source>
        <dbReference type="Proteomes" id="UP000620133"/>
    </source>
</evidence>
<dbReference type="KEGG" id="manr:MPAN_014420"/>
<keyword evidence="2 8" id="KW-0547">Nucleotide-binding</keyword>
<sequence>MKLYEDLLWRGLIKDVSNEEEAKKLLNEESVKFYCGFDPTGQSLTVGHLVQIVRMLLLEKYGHTPIVLIGGATGLIGDPRQTSERKLLTLEESLQNADKIKMQLSQFLNPQNSIFVNNYDWIKNIDMISFLRDYGKHFSINYMLAKDTVQKRLDVGISYTEFSYMLIQAIDFLHLYQNHDCKIQFGGSDQWGNITTGLELIRKIEGDKASAVGLSSPLLLKADGQKFGKSESGALWLDSELTSPYEVYQYFINASDQDVITYLKTLTLLDKEVILDLEDKLKHAPELRAAQKMLAYEVVKLVHGQKAIDEALRVTDALFSGEFSDLTESEFKMISKTLDTLRVDENLNLIDLLVETKLAQSKREARQFVTSNAVSVNGEKISDIEYELNKDNSYYNQYVMIRRGKKKYALVVMK</sequence>
<dbReference type="PROSITE" id="PS50889">
    <property type="entry name" value="S4"/>
    <property type="match status" value="1"/>
</dbReference>
<dbReference type="InterPro" id="IPR054608">
    <property type="entry name" value="SYY-like_C"/>
</dbReference>
<dbReference type="PRINTS" id="PR01040">
    <property type="entry name" value="TRNASYNTHTYR"/>
</dbReference>
<evidence type="ECO:0000256" key="7">
    <source>
        <dbReference type="ARBA" id="ARBA00048248"/>
    </source>
</evidence>
<keyword evidence="3 8" id="KW-0067">ATP-binding</keyword>
<dbReference type="Proteomes" id="UP000620133">
    <property type="component" value="Chromosome"/>
</dbReference>
<feature type="domain" description="RNA-binding S4" evidence="10">
    <location>
        <begin position="347"/>
        <end position="409"/>
    </location>
</feature>
<evidence type="ECO:0000256" key="6">
    <source>
        <dbReference type="ARBA" id="ARBA00023146"/>
    </source>
</evidence>
<dbReference type="SMART" id="SM00363">
    <property type="entry name" value="S4"/>
    <property type="match status" value="1"/>
</dbReference>
<dbReference type="PANTHER" id="PTHR11766:SF0">
    <property type="entry name" value="TYROSINE--TRNA LIGASE, MITOCHONDRIAL"/>
    <property type="match status" value="1"/>
</dbReference>
<comment type="function">
    <text evidence="8">Catalyzes the attachment of tyrosine to tRNA(Tyr) in a two-step reaction: tyrosine is first activated by ATP to form Tyr-AMP and then transferred to the acceptor end of tRNA(Tyr).</text>
</comment>
<dbReference type="GO" id="GO:0003723">
    <property type="term" value="F:RNA binding"/>
    <property type="evidence" value="ECO:0007669"/>
    <property type="project" value="UniProtKB-KW"/>
</dbReference>
<keyword evidence="5 8" id="KW-0648">Protein biosynthesis</keyword>
<gene>
    <name evidence="11" type="primary">tyrS1</name>
    <name evidence="8" type="synonym">tyrS</name>
    <name evidence="11" type="ORF">MPAN_014420</name>
</gene>
<dbReference type="HAMAP" id="MF_02006">
    <property type="entry name" value="Tyr_tRNA_synth_type1"/>
    <property type="match status" value="1"/>
</dbReference>
<keyword evidence="1 8" id="KW-0436">Ligase</keyword>
<dbReference type="Pfam" id="PF22421">
    <property type="entry name" value="SYY_C-terminal"/>
    <property type="match status" value="1"/>
</dbReference>
<feature type="binding site" evidence="8">
    <location>
        <position position="34"/>
    </location>
    <ligand>
        <name>L-tyrosine</name>
        <dbReference type="ChEBI" id="CHEBI:58315"/>
    </ligand>
</feature>
<dbReference type="InterPro" id="IPR002942">
    <property type="entry name" value="S4_RNA-bd"/>
</dbReference>
<dbReference type="InterPro" id="IPR036986">
    <property type="entry name" value="S4_RNA-bd_sf"/>
</dbReference>
<dbReference type="InterPro" id="IPR024088">
    <property type="entry name" value="Tyr-tRNA-ligase_bac-type"/>
</dbReference>
<evidence type="ECO:0000313" key="11">
    <source>
        <dbReference type="EMBL" id="BCR36549.1"/>
    </source>
</evidence>
<evidence type="ECO:0000256" key="8">
    <source>
        <dbReference type="HAMAP-Rule" id="MF_02006"/>
    </source>
</evidence>
<dbReference type="PANTHER" id="PTHR11766">
    <property type="entry name" value="TYROSYL-TRNA SYNTHETASE"/>
    <property type="match status" value="1"/>
</dbReference>
<dbReference type="InterPro" id="IPR002305">
    <property type="entry name" value="aa-tRNA-synth_Ic"/>
</dbReference>
<dbReference type="CDD" id="cd00805">
    <property type="entry name" value="TyrRS_core"/>
    <property type="match status" value="1"/>
</dbReference>
<dbReference type="EMBL" id="AP024412">
    <property type="protein sequence ID" value="BCR36549.1"/>
    <property type="molecule type" value="Genomic_DNA"/>
</dbReference>
<dbReference type="InterPro" id="IPR001412">
    <property type="entry name" value="aa-tRNA-synth_I_CS"/>
</dbReference>
<comment type="subunit">
    <text evidence="8">Homodimer.</text>
</comment>
<keyword evidence="4 9" id="KW-0694">RNA-binding</keyword>
<evidence type="ECO:0000256" key="4">
    <source>
        <dbReference type="ARBA" id="ARBA00022884"/>
    </source>
</evidence>
<dbReference type="GO" id="GO:0005829">
    <property type="term" value="C:cytosol"/>
    <property type="evidence" value="ECO:0007669"/>
    <property type="project" value="TreeGrafter"/>
</dbReference>
<name>A0A7U9XWK2_9MOLU</name>
<evidence type="ECO:0000256" key="3">
    <source>
        <dbReference type="ARBA" id="ARBA00022840"/>
    </source>
</evidence>
<dbReference type="PROSITE" id="PS00178">
    <property type="entry name" value="AA_TRNA_LIGASE_I"/>
    <property type="match status" value="1"/>
</dbReference>
<dbReference type="GO" id="GO:0005524">
    <property type="term" value="F:ATP binding"/>
    <property type="evidence" value="ECO:0007669"/>
    <property type="project" value="UniProtKB-UniRule"/>
</dbReference>
<dbReference type="InterPro" id="IPR002307">
    <property type="entry name" value="Tyr-tRNA-ligase"/>
</dbReference>
<dbReference type="NCBIfam" id="TIGR00234">
    <property type="entry name" value="tyrS"/>
    <property type="match status" value="1"/>
</dbReference>
<reference evidence="11" key="1">
    <citation type="submission" date="2021-01" db="EMBL/GenBank/DDBJ databases">
        <title>Draft genome sequence of Acholeplasmataceae bacterium strain Mahy22.</title>
        <authorList>
            <person name="Watanabe M."/>
            <person name="Kojima H."/>
            <person name="Fukui M."/>
        </authorList>
    </citation>
    <scope>NUCLEOTIDE SEQUENCE</scope>
    <source>
        <strain evidence="11">Mahy22</strain>
    </source>
</reference>
<dbReference type="RefSeq" id="WP_176239200.1">
    <property type="nucleotide sequence ID" value="NZ_AP024412.1"/>
</dbReference>
<dbReference type="AlphaFoldDB" id="A0A7U9XWK2"/>
<feature type="short sequence motif" description="'HIGH' region" evidence="8">
    <location>
        <begin position="39"/>
        <end position="48"/>
    </location>
</feature>
<dbReference type="SUPFAM" id="SSF52374">
    <property type="entry name" value="Nucleotidylyl transferase"/>
    <property type="match status" value="1"/>
</dbReference>
<keyword evidence="6 8" id="KW-0030">Aminoacyl-tRNA synthetase</keyword>
<dbReference type="Pfam" id="PF00579">
    <property type="entry name" value="tRNA-synt_1b"/>
    <property type="match status" value="1"/>
</dbReference>
<feature type="short sequence motif" description="'KMSKS' region" evidence="8">
    <location>
        <begin position="226"/>
        <end position="230"/>
    </location>
</feature>
<dbReference type="Gene3D" id="1.10.240.10">
    <property type="entry name" value="Tyrosyl-Transfer RNA Synthetase"/>
    <property type="match status" value="1"/>
</dbReference>
<comment type="catalytic activity">
    <reaction evidence="7 8">
        <text>tRNA(Tyr) + L-tyrosine + ATP = L-tyrosyl-tRNA(Tyr) + AMP + diphosphate + H(+)</text>
        <dbReference type="Rhea" id="RHEA:10220"/>
        <dbReference type="Rhea" id="RHEA-COMP:9706"/>
        <dbReference type="Rhea" id="RHEA-COMP:9707"/>
        <dbReference type="ChEBI" id="CHEBI:15378"/>
        <dbReference type="ChEBI" id="CHEBI:30616"/>
        <dbReference type="ChEBI" id="CHEBI:33019"/>
        <dbReference type="ChEBI" id="CHEBI:58315"/>
        <dbReference type="ChEBI" id="CHEBI:78442"/>
        <dbReference type="ChEBI" id="CHEBI:78536"/>
        <dbReference type="ChEBI" id="CHEBI:456215"/>
        <dbReference type="EC" id="6.1.1.1"/>
    </reaction>
</comment>
<feature type="binding site" evidence="8">
    <location>
        <position position="229"/>
    </location>
    <ligand>
        <name>ATP</name>
        <dbReference type="ChEBI" id="CHEBI:30616"/>
    </ligand>
</feature>
<evidence type="ECO:0000259" key="10">
    <source>
        <dbReference type="SMART" id="SM00363"/>
    </source>
</evidence>
<evidence type="ECO:0000256" key="5">
    <source>
        <dbReference type="ARBA" id="ARBA00022917"/>
    </source>
</evidence>
<evidence type="ECO:0000256" key="2">
    <source>
        <dbReference type="ARBA" id="ARBA00022741"/>
    </source>
</evidence>
<dbReference type="FunFam" id="1.10.240.10:FF:000001">
    <property type="entry name" value="Tyrosine--tRNA ligase"/>
    <property type="match status" value="1"/>
</dbReference>
<proteinExistence type="inferred from homology"/>
<dbReference type="EC" id="6.1.1.1" evidence="8"/>
<evidence type="ECO:0000256" key="9">
    <source>
        <dbReference type="PROSITE-ProRule" id="PRU00182"/>
    </source>
</evidence>
<dbReference type="Gene3D" id="3.10.290.10">
    <property type="entry name" value="RNA-binding S4 domain"/>
    <property type="match status" value="1"/>
</dbReference>
<comment type="similarity">
    <text evidence="8">Belongs to the class-I aminoacyl-tRNA synthetase family. TyrS type 1 subfamily.</text>
</comment>
<dbReference type="GO" id="GO:0006437">
    <property type="term" value="P:tyrosyl-tRNA aminoacylation"/>
    <property type="evidence" value="ECO:0007669"/>
    <property type="project" value="UniProtKB-UniRule"/>
</dbReference>
<organism evidence="11 12">
    <name type="scientific">Mariniplasma anaerobium</name>
    <dbReference type="NCBI Taxonomy" id="2735436"/>
    <lineage>
        <taxon>Bacteria</taxon>
        <taxon>Bacillati</taxon>
        <taxon>Mycoplasmatota</taxon>
        <taxon>Mollicutes</taxon>
        <taxon>Acholeplasmatales</taxon>
        <taxon>Acholeplasmataceae</taxon>
        <taxon>Mariniplasma</taxon>
    </lineage>
</organism>
<dbReference type="Gene3D" id="3.40.50.620">
    <property type="entry name" value="HUPs"/>
    <property type="match status" value="1"/>
</dbReference>
<dbReference type="InterPro" id="IPR024107">
    <property type="entry name" value="Tyr-tRNA-ligase_bac_1"/>
</dbReference>
<dbReference type="SUPFAM" id="SSF55174">
    <property type="entry name" value="Alpha-L RNA-binding motif"/>
    <property type="match status" value="1"/>
</dbReference>
<feature type="binding site" evidence="8">
    <location>
        <position position="164"/>
    </location>
    <ligand>
        <name>L-tyrosine</name>
        <dbReference type="ChEBI" id="CHEBI:58315"/>
    </ligand>
</feature>